<dbReference type="EMBL" id="LAZP02000119">
    <property type="protein sequence ID" value="PFH60589.1"/>
    <property type="molecule type" value="Genomic_DNA"/>
</dbReference>
<evidence type="ECO:0000256" key="1">
    <source>
        <dbReference type="SAM" id="MobiDB-lite"/>
    </source>
</evidence>
<gene>
    <name evidence="3" type="ORF">XA68_10690</name>
</gene>
<name>A0A2A9PGS5_OPHUN</name>
<dbReference type="OrthoDB" id="5425637at2759"/>
<feature type="region of interest" description="Disordered" evidence="1">
    <location>
        <begin position="1"/>
        <end position="33"/>
    </location>
</feature>
<evidence type="ECO:0000313" key="3">
    <source>
        <dbReference type="EMBL" id="PFH60589.1"/>
    </source>
</evidence>
<keyword evidence="2" id="KW-0472">Membrane</keyword>
<reference evidence="3 4" key="2">
    <citation type="journal article" date="2017" name="Sci. Rep.">
        <title>Ant-infecting Ophiocordyceps genomes reveal a high diversity of potential behavioral manipulation genes and a possible major role for enterotoxins.</title>
        <authorList>
            <person name="de Bekker C."/>
            <person name="Ohm R.A."/>
            <person name="Evans H.C."/>
            <person name="Brachmann A."/>
            <person name="Hughes D.P."/>
        </authorList>
    </citation>
    <scope>NUCLEOTIDE SEQUENCE [LARGE SCALE GENOMIC DNA]</scope>
    <source>
        <strain evidence="3 4">SC16a</strain>
    </source>
</reference>
<keyword evidence="2" id="KW-0812">Transmembrane</keyword>
<keyword evidence="4" id="KW-1185">Reference proteome</keyword>
<feature type="transmembrane region" description="Helical" evidence="2">
    <location>
        <begin position="51"/>
        <end position="75"/>
    </location>
</feature>
<comment type="caution">
    <text evidence="3">The sequence shown here is derived from an EMBL/GenBank/DDBJ whole genome shotgun (WGS) entry which is preliminary data.</text>
</comment>
<proteinExistence type="predicted"/>
<reference evidence="3 4" key="1">
    <citation type="journal article" date="2015" name="BMC Genomics">
        <title>Gene expression during zombie ant biting behavior reflects the complexity underlying fungal parasitic behavioral manipulation.</title>
        <authorList>
            <person name="de Bekker C."/>
            <person name="Ohm R.A."/>
            <person name="Loreto R.G."/>
            <person name="Sebastian A."/>
            <person name="Albert I."/>
            <person name="Merrow M."/>
            <person name="Brachmann A."/>
            <person name="Hughes D.P."/>
        </authorList>
    </citation>
    <scope>NUCLEOTIDE SEQUENCE [LARGE SCALE GENOMIC DNA]</scope>
    <source>
        <strain evidence="3 4">SC16a</strain>
    </source>
</reference>
<sequence>MTATAASGPQATHTTYEGDAGGGAAPGAQSGVDAGASGNNSGAMSLPTGGLVAIVVIVVAVCLIGATTTTLYFLTKKREWKLRERVRKSARRVASVLTPRRAQFPNSARKPGSSSLSGRSKPTDKAPPSSHTRLEDLEMGKAQAQVRNKAEGPNA</sequence>
<evidence type="ECO:0000313" key="4">
    <source>
        <dbReference type="Proteomes" id="UP000037136"/>
    </source>
</evidence>
<dbReference type="Proteomes" id="UP000037136">
    <property type="component" value="Unassembled WGS sequence"/>
</dbReference>
<evidence type="ECO:0008006" key="5">
    <source>
        <dbReference type="Google" id="ProtNLM"/>
    </source>
</evidence>
<feature type="compositionally biased region" description="Polar residues" evidence="1">
    <location>
        <begin position="1"/>
        <end position="15"/>
    </location>
</feature>
<dbReference type="AlphaFoldDB" id="A0A2A9PGS5"/>
<evidence type="ECO:0000256" key="2">
    <source>
        <dbReference type="SAM" id="Phobius"/>
    </source>
</evidence>
<feature type="region of interest" description="Disordered" evidence="1">
    <location>
        <begin position="87"/>
        <end position="155"/>
    </location>
</feature>
<organism evidence="3 4">
    <name type="scientific">Ophiocordyceps unilateralis</name>
    <name type="common">Zombie-ant fungus</name>
    <name type="synonym">Torrubia unilateralis</name>
    <dbReference type="NCBI Taxonomy" id="268505"/>
    <lineage>
        <taxon>Eukaryota</taxon>
        <taxon>Fungi</taxon>
        <taxon>Dikarya</taxon>
        <taxon>Ascomycota</taxon>
        <taxon>Pezizomycotina</taxon>
        <taxon>Sordariomycetes</taxon>
        <taxon>Hypocreomycetidae</taxon>
        <taxon>Hypocreales</taxon>
        <taxon>Ophiocordycipitaceae</taxon>
        <taxon>Ophiocordyceps</taxon>
    </lineage>
</organism>
<protein>
    <recommendedName>
        <fullName evidence="5">Transmembrane protein</fullName>
    </recommendedName>
</protein>
<accession>A0A2A9PGS5</accession>
<keyword evidence="2" id="KW-1133">Transmembrane helix</keyword>